<dbReference type="Pfam" id="PF08281">
    <property type="entry name" value="Sigma70_r4_2"/>
    <property type="match status" value="1"/>
</dbReference>
<evidence type="ECO:0000256" key="2">
    <source>
        <dbReference type="ARBA" id="ARBA00023015"/>
    </source>
</evidence>
<evidence type="ECO:0000256" key="3">
    <source>
        <dbReference type="ARBA" id="ARBA00023082"/>
    </source>
</evidence>
<evidence type="ECO:0000313" key="8">
    <source>
        <dbReference type="EMBL" id="AKL97302.1"/>
    </source>
</evidence>
<evidence type="ECO:0000259" key="7">
    <source>
        <dbReference type="Pfam" id="PF08281"/>
    </source>
</evidence>
<dbReference type="STRING" id="84022.CACET_c38740"/>
<dbReference type="InterPro" id="IPR014284">
    <property type="entry name" value="RNA_pol_sigma-70_dom"/>
</dbReference>
<evidence type="ECO:0000313" key="9">
    <source>
        <dbReference type="Proteomes" id="UP000035704"/>
    </source>
</evidence>
<organism evidence="8 9">
    <name type="scientific">Clostridium aceticum</name>
    <dbReference type="NCBI Taxonomy" id="84022"/>
    <lineage>
        <taxon>Bacteria</taxon>
        <taxon>Bacillati</taxon>
        <taxon>Bacillota</taxon>
        <taxon>Clostridia</taxon>
        <taxon>Eubacteriales</taxon>
        <taxon>Clostridiaceae</taxon>
        <taxon>Clostridium</taxon>
    </lineage>
</organism>
<keyword evidence="9" id="KW-1185">Reference proteome</keyword>
<dbReference type="Gene3D" id="1.10.1740.10">
    <property type="match status" value="1"/>
</dbReference>
<dbReference type="Proteomes" id="UP000035704">
    <property type="component" value="Chromosome"/>
</dbReference>
<dbReference type="OrthoDB" id="9784984at2"/>
<comment type="similarity">
    <text evidence="1">Belongs to the sigma-70 factor family. ECF subfamily.</text>
</comment>
<dbReference type="AlphaFoldDB" id="A0A0G3WHD1"/>
<dbReference type="PANTHER" id="PTHR43133">
    <property type="entry name" value="RNA POLYMERASE ECF-TYPE SIGMA FACTO"/>
    <property type="match status" value="1"/>
</dbReference>
<evidence type="ECO:0000256" key="5">
    <source>
        <dbReference type="ARBA" id="ARBA00023163"/>
    </source>
</evidence>
<dbReference type="GO" id="GO:0003677">
    <property type="term" value="F:DNA binding"/>
    <property type="evidence" value="ECO:0007669"/>
    <property type="project" value="UniProtKB-KW"/>
</dbReference>
<dbReference type="PANTHER" id="PTHR43133:SF8">
    <property type="entry name" value="RNA POLYMERASE SIGMA FACTOR HI_1459-RELATED"/>
    <property type="match status" value="1"/>
</dbReference>
<evidence type="ECO:0000259" key="6">
    <source>
        <dbReference type="Pfam" id="PF04542"/>
    </source>
</evidence>
<dbReference type="RefSeq" id="WP_052661506.1">
    <property type="nucleotide sequence ID" value="NZ_CP009687.1"/>
</dbReference>
<dbReference type="PATRIC" id="fig|84022.6.peg.3958"/>
<dbReference type="InterPro" id="IPR036388">
    <property type="entry name" value="WH-like_DNA-bd_sf"/>
</dbReference>
<name>A0A0G3WHD1_9CLOT</name>
<accession>A0A0G3WHD1</accession>
<keyword evidence="3" id="KW-0731">Sigma factor</keyword>
<evidence type="ECO:0000256" key="1">
    <source>
        <dbReference type="ARBA" id="ARBA00010641"/>
    </source>
</evidence>
<keyword evidence="5" id="KW-0804">Transcription</keyword>
<evidence type="ECO:0000256" key="4">
    <source>
        <dbReference type="ARBA" id="ARBA00023125"/>
    </source>
</evidence>
<dbReference type="NCBIfam" id="TIGR02937">
    <property type="entry name" value="sigma70-ECF"/>
    <property type="match status" value="1"/>
</dbReference>
<dbReference type="EMBL" id="CP009687">
    <property type="protein sequence ID" value="AKL97302.1"/>
    <property type="molecule type" value="Genomic_DNA"/>
</dbReference>
<dbReference type="SUPFAM" id="SSF88946">
    <property type="entry name" value="Sigma2 domain of RNA polymerase sigma factors"/>
    <property type="match status" value="1"/>
</dbReference>
<dbReference type="GO" id="GO:0016987">
    <property type="term" value="F:sigma factor activity"/>
    <property type="evidence" value="ECO:0007669"/>
    <property type="project" value="UniProtKB-KW"/>
</dbReference>
<keyword evidence="4" id="KW-0238">DNA-binding</keyword>
<dbReference type="InterPro" id="IPR039425">
    <property type="entry name" value="RNA_pol_sigma-70-like"/>
</dbReference>
<dbReference type="Pfam" id="PF04542">
    <property type="entry name" value="Sigma70_r2"/>
    <property type="match status" value="1"/>
</dbReference>
<feature type="domain" description="RNA polymerase sigma-70 region 2" evidence="6">
    <location>
        <begin position="10"/>
        <end position="76"/>
    </location>
</feature>
<protein>
    <submittedName>
        <fullName evidence="8">RNA polymerase, sigma-24 subunit, ECF subfamily</fullName>
    </submittedName>
</protein>
<dbReference type="InterPro" id="IPR013249">
    <property type="entry name" value="RNA_pol_sigma70_r4_t2"/>
</dbReference>
<dbReference type="InterPro" id="IPR007627">
    <property type="entry name" value="RNA_pol_sigma70_r2"/>
</dbReference>
<reference evidence="8 9" key="1">
    <citation type="submission" date="2014-10" db="EMBL/GenBank/DDBJ databases">
        <title>Genome sequence of Clostridium aceticum DSM 1496.</title>
        <authorList>
            <person name="Poehlein A."/>
            <person name="Schiel-Bengelsdorf B."/>
            <person name="Gottschalk G."/>
            <person name="Duerre P."/>
            <person name="Daniel R."/>
        </authorList>
    </citation>
    <scope>NUCLEOTIDE SEQUENCE [LARGE SCALE GENOMIC DNA]</scope>
    <source>
        <strain evidence="8 9">DSM 1496</strain>
    </source>
</reference>
<dbReference type="GO" id="GO:0006352">
    <property type="term" value="P:DNA-templated transcription initiation"/>
    <property type="evidence" value="ECO:0007669"/>
    <property type="project" value="InterPro"/>
</dbReference>
<keyword evidence="2" id="KW-0805">Transcription regulation</keyword>
<dbReference type="KEGG" id="cace:CACET_c38740"/>
<sequence>MGKEVFIEIFENYHRRVYNYIYYRISNSYDAEDLTNQVFEKVISRYQTYQPSKGHFEGWLFGIAKNCANDYLREKKKWGWIPFDFESRVGLNSSQKTPEEEVVIEESSCQLIKLVNKLSQREKNIIALKYGAQLANVEIAKLMNISETNVGSIVYRIIKKLRKEIEKEDVLCLKRV</sequence>
<feature type="domain" description="RNA polymerase sigma factor 70 region 4 type 2" evidence="7">
    <location>
        <begin position="111"/>
        <end position="161"/>
    </location>
</feature>
<dbReference type="InterPro" id="IPR013325">
    <property type="entry name" value="RNA_pol_sigma_r2"/>
</dbReference>
<dbReference type="CDD" id="cd06171">
    <property type="entry name" value="Sigma70_r4"/>
    <property type="match status" value="1"/>
</dbReference>
<dbReference type="SUPFAM" id="SSF88659">
    <property type="entry name" value="Sigma3 and sigma4 domains of RNA polymerase sigma factors"/>
    <property type="match status" value="1"/>
</dbReference>
<proteinExistence type="inferred from homology"/>
<dbReference type="InterPro" id="IPR013324">
    <property type="entry name" value="RNA_pol_sigma_r3/r4-like"/>
</dbReference>
<dbReference type="Gene3D" id="1.10.10.10">
    <property type="entry name" value="Winged helix-like DNA-binding domain superfamily/Winged helix DNA-binding domain"/>
    <property type="match status" value="1"/>
</dbReference>
<gene>
    <name evidence="8" type="ORF">CACET_c38740</name>
</gene>